<dbReference type="GO" id="GO:0004407">
    <property type="term" value="F:histone deacetylase activity"/>
    <property type="evidence" value="ECO:0007669"/>
    <property type="project" value="InterPro"/>
</dbReference>
<dbReference type="Pfam" id="PF00850">
    <property type="entry name" value="Hist_deacetyl"/>
    <property type="match status" value="1"/>
</dbReference>
<keyword evidence="3" id="KW-1185">Reference proteome</keyword>
<dbReference type="Proteomes" id="UP000008022">
    <property type="component" value="Unassembled WGS sequence"/>
</dbReference>
<dbReference type="STRING" id="4529.A0A0E0MT93"/>
<dbReference type="GO" id="GO:0040029">
    <property type="term" value="P:epigenetic regulation of gene expression"/>
    <property type="evidence" value="ECO:0007669"/>
    <property type="project" value="TreeGrafter"/>
</dbReference>
<name>A0A0E0MT93_ORYRU</name>
<dbReference type="InterPro" id="IPR023801">
    <property type="entry name" value="His_deacetylse_dom"/>
</dbReference>
<reference evidence="3" key="1">
    <citation type="submission" date="2013-06" db="EMBL/GenBank/DDBJ databases">
        <authorList>
            <person name="Zhao Q."/>
        </authorList>
    </citation>
    <scope>NUCLEOTIDE SEQUENCE</scope>
    <source>
        <strain evidence="3">cv. W1943</strain>
    </source>
</reference>
<dbReference type="OMA" id="MPPCVVA"/>
<dbReference type="EnsemblPlants" id="ORUFI01G08450.1">
    <property type="protein sequence ID" value="ORUFI01G08450.1"/>
    <property type="gene ID" value="ORUFI01G08450"/>
</dbReference>
<dbReference type="Gene3D" id="3.40.800.20">
    <property type="entry name" value="Histone deacetylase domain"/>
    <property type="match status" value="1"/>
</dbReference>
<dbReference type="Gramene" id="ORUFI01G08450.1">
    <property type="protein sequence ID" value="ORUFI01G08450.1"/>
    <property type="gene ID" value="ORUFI01G08450"/>
</dbReference>
<dbReference type="InterPro" id="IPR037138">
    <property type="entry name" value="His_deacetylse_dom_sf"/>
</dbReference>
<dbReference type="SUPFAM" id="SSF53756">
    <property type="entry name" value="UDP-Glycosyltransferase/glycogen phosphorylase"/>
    <property type="match status" value="1"/>
</dbReference>
<dbReference type="HOGENOM" id="CLU_904270_0_0_1"/>
<dbReference type="SUPFAM" id="SSF52768">
    <property type="entry name" value="Arginase/deacetylase"/>
    <property type="match status" value="1"/>
</dbReference>
<dbReference type="PRINTS" id="PR01271">
    <property type="entry name" value="HISDACETLASE"/>
</dbReference>
<sequence>MVPAHVAIAHSLVSVYGMLGDMRHLRTSPTTEAEIRRFHLPEYVDLIRNLTPESYANDVVLRQKAEDDHGIGLLGDDNDCPAFDRLWKYCHGYAGGWLAAARALVNGGSGSHRRRIVMFLFPFRSHIAPMLQLAELLRDRGLTVNVVHTTFNSPNATRHPKLTFVPMHERPPPDAAPFRKALRWVVRRSIGQAAGGGGGGGARWHARSSTGSGTCRHAPLHTQLLAPPLPGTGTINEIREGVGKHYSVNVSLDAGCWATKASSSWAPCAGMPPCVVAVGGKPWRCAAVAEPSRLGLAALAARVAPLLG</sequence>
<proteinExistence type="predicted"/>
<dbReference type="InterPro" id="IPR003084">
    <property type="entry name" value="HDAC_I/II"/>
</dbReference>
<dbReference type="AlphaFoldDB" id="A0A0E0MT93"/>
<dbReference type="GO" id="GO:0005634">
    <property type="term" value="C:nucleus"/>
    <property type="evidence" value="ECO:0007669"/>
    <property type="project" value="TreeGrafter"/>
</dbReference>
<feature type="domain" description="Histone deacetylase" evidence="1">
    <location>
        <begin position="6"/>
        <end position="108"/>
    </location>
</feature>
<dbReference type="eggNOG" id="KOG1342">
    <property type="taxonomic scope" value="Eukaryota"/>
</dbReference>
<dbReference type="PANTHER" id="PTHR10625:SF6">
    <property type="entry name" value="HISTONE DEACETYLASE"/>
    <property type="match status" value="1"/>
</dbReference>
<dbReference type="Gene3D" id="3.40.50.2000">
    <property type="entry name" value="Glycogen Phosphorylase B"/>
    <property type="match status" value="1"/>
</dbReference>
<evidence type="ECO:0000259" key="1">
    <source>
        <dbReference type="Pfam" id="PF00850"/>
    </source>
</evidence>
<protein>
    <recommendedName>
        <fullName evidence="1">Histone deacetylase domain-containing protein</fullName>
    </recommendedName>
</protein>
<dbReference type="InterPro" id="IPR023696">
    <property type="entry name" value="Ureohydrolase_dom_sf"/>
</dbReference>
<reference evidence="2" key="2">
    <citation type="submission" date="2015-06" db="UniProtKB">
        <authorList>
            <consortium name="EnsemblPlants"/>
        </authorList>
    </citation>
    <scope>IDENTIFICATION</scope>
</reference>
<organism evidence="2 3">
    <name type="scientific">Oryza rufipogon</name>
    <name type="common">Brownbeard rice</name>
    <name type="synonym">Asian wild rice</name>
    <dbReference type="NCBI Taxonomy" id="4529"/>
    <lineage>
        <taxon>Eukaryota</taxon>
        <taxon>Viridiplantae</taxon>
        <taxon>Streptophyta</taxon>
        <taxon>Embryophyta</taxon>
        <taxon>Tracheophyta</taxon>
        <taxon>Spermatophyta</taxon>
        <taxon>Magnoliopsida</taxon>
        <taxon>Liliopsida</taxon>
        <taxon>Poales</taxon>
        <taxon>Poaceae</taxon>
        <taxon>BOP clade</taxon>
        <taxon>Oryzoideae</taxon>
        <taxon>Oryzeae</taxon>
        <taxon>Oryzinae</taxon>
        <taxon>Oryza</taxon>
    </lineage>
</organism>
<evidence type="ECO:0000313" key="2">
    <source>
        <dbReference type="EnsemblPlants" id="ORUFI01G08450.1"/>
    </source>
</evidence>
<dbReference type="PANTHER" id="PTHR10625">
    <property type="entry name" value="HISTONE DEACETYLASE HDAC1-RELATED"/>
    <property type="match status" value="1"/>
</dbReference>
<evidence type="ECO:0000313" key="3">
    <source>
        <dbReference type="Proteomes" id="UP000008022"/>
    </source>
</evidence>
<accession>A0A0E0MT93</accession>